<evidence type="ECO:0000313" key="1">
    <source>
        <dbReference type="EMBL" id="CAI5736886.1"/>
    </source>
</evidence>
<gene>
    <name evidence="1" type="ORF">PDE001_LOCUS6442</name>
    <name evidence="2" type="ORF">PDE001_LOCUS7022</name>
</gene>
<dbReference type="EMBL" id="CANTFM010001211">
    <property type="protein sequence ID" value="CAI5736886.1"/>
    <property type="molecule type" value="Genomic_DNA"/>
</dbReference>
<accession>A0AAV0UPG0</accession>
<evidence type="ECO:0000313" key="2">
    <source>
        <dbReference type="EMBL" id="CAI5738826.1"/>
    </source>
</evidence>
<reference evidence="2" key="1">
    <citation type="submission" date="2022-12" db="EMBL/GenBank/DDBJ databases">
        <authorList>
            <person name="Webb A."/>
        </authorList>
    </citation>
    <scope>NUCLEOTIDE SEQUENCE</scope>
    <source>
        <strain evidence="2">Pd1</strain>
    </source>
</reference>
<sequence length="78" mass="8890">MKEDVETEELVDDEPMHITERLFLGSIDAARNVAALKRLRIKYAEQQITRTLVEIEDSKDGNLLRRIPGILAVLGKIM</sequence>
<protein>
    <submittedName>
        <fullName evidence="2">Uncharacterized protein</fullName>
    </submittedName>
</protein>
<dbReference type="InterPro" id="IPR029021">
    <property type="entry name" value="Prot-tyrosine_phosphatase-like"/>
</dbReference>
<dbReference type="Proteomes" id="UP001162029">
    <property type="component" value="Unassembled WGS sequence"/>
</dbReference>
<keyword evidence="3" id="KW-1185">Reference proteome</keyword>
<dbReference type="AlphaFoldDB" id="A0AAV0UPG0"/>
<comment type="caution">
    <text evidence="2">The sequence shown here is derived from an EMBL/GenBank/DDBJ whole genome shotgun (WGS) entry which is preliminary data.</text>
</comment>
<organism evidence="2 3">
    <name type="scientific">Peronospora destructor</name>
    <dbReference type="NCBI Taxonomy" id="86335"/>
    <lineage>
        <taxon>Eukaryota</taxon>
        <taxon>Sar</taxon>
        <taxon>Stramenopiles</taxon>
        <taxon>Oomycota</taxon>
        <taxon>Peronosporomycetes</taxon>
        <taxon>Peronosporales</taxon>
        <taxon>Peronosporaceae</taxon>
        <taxon>Peronospora</taxon>
    </lineage>
</organism>
<evidence type="ECO:0000313" key="3">
    <source>
        <dbReference type="Proteomes" id="UP001162029"/>
    </source>
</evidence>
<dbReference type="Gene3D" id="3.90.190.10">
    <property type="entry name" value="Protein tyrosine phosphatase superfamily"/>
    <property type="match status" value="1"/>
</dbReference>
<name>A0AAV0UPG0_9STRA</name>
<proteinExistence type="predicted"/>
<dbReference type="EMBL" id="CANTFM010001375">
    <property type="protein sequence ID" value="CAI5738826.1"/>
    <property type="molecule type" value="Genomic_DNA"/>
</dbReference>